<keyword evidence="3" id="KW-1185">Reference proteome</keyword>
<feature type="region of interest" description="Disordered" evidence="1">
    <location>
        <begin position="132"/>
        <end position="155"/>
    </location>
</feature>
<reference evidence="2 3" key="1">
    <citation type="journal article" date="2017" name="Nat. Commun.">
        <title>Genome assembly with in vitro proximity ligation data and whole-genome triplication in lettuce.</title>
        <authorList>
            <person name="Reyes-Chin-Wo S."/>
            <person name="Wang Z."/>
            <person name="Yang X."/>
            <person name="Kozik A."/>
            <person name="Arikit S."/>
            <person name="Song C."/>
            <person name="Xia L."/>
            <person name="Froenicke L."/>
            <person name="Lavelle D.O."/>
            <person name="Truco M.J."/>
            <person name="Xia R."/>
            <person name="Zhu S."/>
            <person name="Xu C."/>
            <person name="Xu H."/>
            <person name="Xu X."/>
            <person name="Cox K."/>
            <person name="Korf I."/>
            <person name="Meyers B.C."/>
            <person name="Michelmore R.W."/>
        </authorList>
    </citation>
    <scope>NUCLEOTIDE SEQUENCE [LARGE SCALE GENOMIC DNA]</scope>
    <source>
        <strain evidence="3">cv. Salinas</strain>
        <tissue evidence="2">Seedlings</tissue>
    </source>
</reference>
<comment type="caution">
    <text evidence="2">The sequence shown here is derived from an EMBL/GenBank/DDBJ whole genome shotgun (WGS) entry which is preliminary data.</text>
</comment>
<protein>
    <submittedName>
        <fullName evidence="2">Uncharacterized protein</fullName>
    </submittedName>
</protein>
<dbReference type="Gramene" id="rna-gnl|WGS:NBSK|LSAT_1X94820_mrna">
    <property type="protein sequence ID" value="cds-PLY66027.1"/>
    <property type="gene ID" value="gene-LSAT_1X94820"/>
</dbReference>
<evidence type="ECO:0000313" key="2">
    <source>
        <dbReference type="EMBL" id="KAJ0227395.1"/>
    </source>
</evidence>
<evidence type="ECO:0000256" key="1">
    <source>
        <dbReference type="SAM" id="MobiDB-lite"/>
    </source>
</evidence>
<organism evidence="2 3">
    <name type="scientific">Lactuca sativa</name>
    <name type="common">Garden lettuce</name>
    <dbReference type="NCBI Taxonomy" id="4236"/>
    <lineage>
        <taxon>Eukaryota</taxon>
        <taxon>Viridiplantae</taxon>
        <taxon>Streptophyta</taxon>
        <taxon>Embryophyta</taxon>
        <taxon>Tracheophyta</taxon>
        <taxon>Spermatophyta</taxon>
        <taxon>Magnoliopsida</taxon>
        <taxon>eudicotyledons</taxon>
        <taxon>Gunneridae</taxon>
        <taxon>Pentapetalae</taxon>
        <taxon>asterids</taxon>
        <taxon>campanulids</taxon>
        <taxon>Asterales</taxon>
        <taxon>Asteraceae</taxon>
        <taxon>Cichorioideae</taxon>
        <taxon>Cichorieae</taxon>
        <taxon>Lactucinae</taxon>
        <taxon>Lactuca</taxon>
    </lineage>
</organism>
<sequence>MCWPKTLSKSSKSKGKANIDGGPPPPPPPQMKKEKHSTSYPPMSPPKSNIFPQTNGAWSRQPRTTEDVHRRPKSSSTNLGSHHRKSWAKALERLNRNNNVGVAPPPLTKKEKEQGSFAKMFASLDLNAKKFAPGESEGPNVHIYGSFAKTSTKPP</sequence>
<dbReference type="Proteomes" id="UP000235145">
    <property type="component" value="Unassembled WGS sequence"/>
</dbReference>
<feature type="region of interest" description="Disordered" evidence="1">
    <location>
        <begin position="1"/>
        <end position="114"/>
    </location>
</feature>
<evidence type="ECO:0000313" key="3">
    <source>
        <dbReference type="Proteomes" id="UP000235145"/>
    </source>
</evidence>
<accession>A0A9R1XTZ0</accession>
<proteinExistence type="predicted"/>
<dbReference type="EMBL" id="NBSK02000001">
    <property type="protein sequence ID" value="KAJ0227395.1"/>
    <property type="molecule type" value="Genomic_DNA"/>
</dbReference>
<name>A0A9R1XTZ0_LACSA</name>
<dbReference type="AlphaFoldDB" id="A0A9R1XTZ0"/>
<gene>
    <name evidence="2" type="ORF">LSAT_V11C100037760</name>
</gene>
<feature type="compositionally biased region" description="Polar residues" evidence="1">
    <location>
        <begin position="38"/>
        <end position="62"/>
    </location>
</feature>